<dbReference type="EMBL" id="JBELQC010000001">
    <property type="protein sequence ID" value="MFL9841582.1"/>
    <property type="molecule type" value="Genomic_DNA"/>
</dbReference>
<dbReference type="Pfam" id="PF22638">
    <property type="entry name" value="FlgK_D1"/>
    <property type="match status" value="1"/>
</dbReference>
<keyword evidence="10" id="KW-0282">Flagellum</keyword>
<dbReference type="InterPro" id="IPR001444">
    <property type="entry name" value="Flag_bb_rod_N"/>
</dbReference>
<keyword evidence="10" id="KW-0966">Cell projection</keyword>
<evidence type="ECO:0000259" key="7">
    <source>
        <dbReference type="Pfam" id="PF00460"/>
    </source>
</evidence>
<evidence type="ECO:0000313" key="10">
    <source>
        <dbReference type="EMBL" id="MFL9841582.1"/>
    </source>
</evidence>
<organism evidence="10 11">
    <name type="scientific">Sphingomonas plantiphila</name>
    <dbReference type="NCBI Taxonomy" id="3163295"/>
    <lineage>
        <taxon>Bacteria</taxon>
        <taxon>Pseudomonadati</taxon>
        <taxon>Pseudomonadota</taxon>
        <taxon>Alphaproteobacteria</taxon>
        <taxon>Sphingomonadales</taxon>
        <taxon>Sphingomonadaceae</taxon>
        <taxon>Sphingomonas</taxon>
    </lineage>
</organism>
<keyword evidence="5" id="KW-0964">Secreted</keyword>
<evidence type="ECO:0000256" key="4">
    <source>
        <dbReference type="ARBA" id="ARBA00016244"/>
    </source>
</evidence>
<reference evidence="10 11" key="1">
    <citation type="submission" date="2024-06" db="EMBL/GenBank/DDBJ databases">
        <authorList>
            <person name="Kaempfer P."/>
            <person name="Viver T."/>
        </authorList>
    </citation>
    <scope>NUCLEOTIDE SEQUENCE [LARGE SCALE GENOMIC DNA]</scope>
    <source>
        <strain evidence="10 11">ST-64</strain>
    </source>
</reference>
<dbReference type="RefSeq" id="WP_408078477.1">
    <property type="nucleotide sequence ID" value="NZ_JBELQC010000001.1"/>
</dbReference>
<dbReference type="PRINTS" id="PR01005">
    <property type="entry name" value="FLGHOOKAP1"/>
</dbReference>
<proteinExistence type="inferred from homology"/>
<dbReference type="SUPFAM" id="SSF64518">
    <property type="entry name" value="Phase 1 flagellin"/>
    <property type="match status" value="1"/>
</dbReference>
<feature type="domain" description="Flagellar hook-associated protein FlgK helical" evidence="9">
    <location>
        <begin position="90"/>
        <end position="319"/>
    </location>
</feature>
<protein>
    <recommendedName>
        <fullName evidence="4">Flagellar hook-associated protein 1</fullName>
    </recommendedName>
</protein>
<keyword evidence="11" id="KW-1185">Reference proteome</keyword>
<comment type="similarity">
    <text evidence="3">Belongs to the flagella basal body rod proteins family.</text>
</comment>
<dbReference type="InterPro" id="IPR053927">
    <property type="entry name" value="FlgK_helical"/>
</dbReference>
<evidence type="ECO:0000256" key="2">
    <source>
        <dbReference type="ARBA" id="ARBA00004613"/>
    </source>
</evidence>
<evidence type="ECO:0000256" key="1">
    <source>
        <dbReference type="ARBA" id="ARBA00004117"/>
    </source>
</evidence>
<feature type="domain" description="Flagellar basal body rod protein N-terminal" evidence="7">
    <location>
        <begin position="9"/>
        <end position="36"/>
    </location>
</feature>
<keyword evidence="6" id="KW-0975">Bacterial flagellum</keyword>
<evidence type="ECO:0000256" key="5">
    <source>
        <dbReference type="ARBA" id="ARBA00022525"/>
    </source>
</evidence>
<gene>
    <name evidence="10" type="ORF">ABS767_11455</name>
</gene>
<dbReference type="PANTHER" id="PTHR30033:SF2">
    <property type="entry name" value="FLAGELLAR HOOK PROTEIN"/>
    <property type="match status" value="1"/>
</dbReference>
<sequence length="701" mass="71552">MSLSEILGAAVSGLNAAQAGLKTVSTNIANVGTPGYARERVNQSTAVTADRISGVTVGEPIRIADKFLEAAVYRRATDLGVSEVQANYLDRMQALLGAPDSASGLPSRLDAINSAAIAMTGALGAEQNAADFIARASDAIGTIQRLDTDIAMLSADADAEIGLTVERVNALLTQIHKLNDTVSRLDGLGRSSAGTVDQRNMAVEELSGLLGVVAREQPNGRIMIETASGAPLLDGRLRLLSYPSSKSGTGAALADYPGIDIRFANDKGEMGAATGDRIESSAVGGKLGGLIDLRDRTMPGFREQLGTLFTGLARALNGASNASSSVPAPARLYGSTTALATSDRLGFTGAAYFAVTASDGTVVAQTRVDFDALGSGATVADALSAINSGLGGAGTATFTNGRLVIEASGAGRGAVVADDPTAPSNRGGVGFSQYFGLNDMVRAEGALTVPAGFAPGDAHGFDAGSTADLMLRDASGRVIARATMAPVAGGTMGDLLTQMNASPVGAYGRFSIDGAGRFRFDQAPGVTGTVLSIPADSTNRHATGISFSALAGLTGSTNALAAGEVAPELRNSPSRLPLAIFDPSAGVGKRGLLATDTRAAQFYTDSFSKVADLGKDGNVSLERYASLILGEAGTTAANAQSRLEDATARKQDATNRRDSFSGVNIDEELAQMIVLQNSYSAAARVVSVAGEMYDTLIGMMN</sequence>
<keyword evidence="10" id="KW-0969">Cilium</keyword>
<feature type="domain" description="Flagellar basal-body/hook protein C-terminal" evidence="8">
    <location>
        <begin position="660"/>
        <end position="698"/>
    </location>
</feature>
<comment type="subcellular location">
    <subcellularLocation>
        <location evidence="1">Bacterial flagellum basal body</location>
    </subcellularLocation>
    <subcellularLocation>
        <location evidence="2">Secreted</location>
    </subcellularLocation>
</comment>
<name>A0ABW8YQ52_9SPHN</name>
<dbReference type="Pfam" id="PF06429">
    <property type="entry name" value="Flg_bbr_C"/>
    <property type="match status" value="1"/>
</dbReference>
<evidence type="ECO:0000256" key="3">
    <source>
        <dbReference type="ARBA" id="ARBA00009677"/>
    </source>
</evidence>
<evidence type="ECO:0000256" key="6">
    <source>
        <dbReference type="ARBA" id="ARBA00023143"/>
    </source>
</evidence>
<accession>A0ABW8YQ52</accession>
<evidence type="ECO:0000313" key="11">
    <source>
        <dbReference type="Proteomes" id="UP001629244"/>
    </source>
</evidence>
<evidence type="ECO:0000259" key="8">
    <source>
        <dbReference type="Pfam" id="PF06429"/>
    </source>
</evidence>
<dbReference type="InterPro" id="IPR002371">
    <property type="entry name" value="FlgK"/>
</dbReference>
<comment type="caution">
    <text evidence="10">The sequence shown here is derived from an EMBL/GenBank/DDBJ whole genome shotgun (WGS) entry which is preliminary data.</text>
</comment>
<evidence type="ECO:0000259" key="9">
    <source>
        <dbReference type="Pfam" id="PF22638"/>
    </source>
</evidence>
<dbReference type="Pfam" id="PF00460">
    <property type="entry name" value="Flg_bb_rod"/>
    <property type="match status" value="1"/>
</dbReference>
<dbReference type="PANTHER" id="PTHR30033">
    <property type="entry name" value="FLAGELLAR HOOK-ASSOCIATED PROTEIN 1"/>
    <property type="match status" value="1"/>
</dbReference>
<dbReference type="Proteomes" id="UP001629244">
    <property type="component" value="Unassembled WGS sequence"/>
</dbReference>
<dbReference type="InterPro" id="IPR010930">
    <property type="entry name" value="Flg_bb/hook_C_dom"/>
</dbReference>